<keyword evidence="3 6" id="KW-0812">Transmembrane</keyword>
<evidence type="ECO:0000256" key="4">
    <source>
        <dbReference type="ARBA" id="ARBA00022989"/>
    </source>
</evidence>
<feature type="transmembrane region" description="Helical" evidence="6">
    <location>
        <begin position="63"/>
        <end position="84"/>
    </location>
</feature>
<dbReference type="OrthoDB" id="762068at2"/>
<dbReference type="Proteomes" id="UP000317289">
    <property type="component" value="Unassembled WGS sequence"/>
</dbReference>
<dbReference type="Proteomes" id="UP000468990">
    <property type="component" value="Unassembled WGS sequence"/>
</dbReference>
<keyword evidence="11" id="KW-1185">Reference proteome</keyword>
<keyword evidence="5 6" id="KW-0472">Membrane</keyword>
<dbReference type="EMBL" id="FXTA01000002">
    <property type="protein sequence ID" value="SMO59018.1"/>
    <property type="molecule type" value="Genomic_DNA"/>
</dbReference>
<dbReference type="GO" id="GO:0005886">
    <property type="term" value="C:plasma membrane"/>
    <property type="evidence" value="ECO:0007669"/>
    <property type="project" value="UniProtKB-SubCell"/>
</dbReference>
<evidence type="ECO:0000256" key="6">
    <source>
        <dbReference type="SAM" id="Phobius"/>
    </source>
</evidence>
<sequence length="166" mass="18900">MSNSGYILDDRLLASVGIRFLNYILDTVFVIAIFMGLCLFAGVLIGLFELTGLGEWMDSLGNWGWNLVIFAIYFFYFLITEGLFGRSLAKFITGTIVVNEYGEKADFADIVKRCFCRFIPFDMFSYLGSRGWHDSLSDTYVVNKKALVEEIKTFHEFNLIGSNEVI</sequence>
<dbReference type="AlphaFoldDB" id="A0A521CHW4"/>
<evidence type="ECO:0000256" key="1">
    <source>
        <dbReference type="ARBA" id="ARBA00004651"/>
    </source>
</evidence>
<reference evidence="8 11" key="2">
    <citation type="submission" date="2019-11" db="EMBL/GenBank/DDBJ databases">
        <title>Flavobacterium resistens genome.</title>
        <authorList>
            <person name="Wilson V.M."/>
            <person name="Newman J.D."/>
        </authorList>
    </citation>
    <scope>NUCLEOTIDE SEQUENCE [LARGE SCALE GENOMIC DNA]</scope>
    <source>
        <strain evidence="8 11">DSM 19382</strain>
    </source>
</reference>
<dbReference type="EMBL" id="WKKG01000001">
    <property type="protein sequence ID" value="MRX66646.1"/>
    <property type="molecule type" value="Genomic_DNA"/>
</dbReference>
<organism evidence="9 10">
    <name type="scientific">Flavobacterium resistens</name>
    <dbReference type="NCBI Taxonomy" id="443612"/>
    <lineage>
        <taxon>Bacteria</taxon>
        <taxon>Pseudomonadati</taxon>
        <taxon>Bacteroidota</taxon>
        <taxon>Flavobacteriia</taxon>
        <taxon>Flavobacteriales</taxon>
        <taxon>Flavobacteriaceae</taxon>
        <taxon>Flavobacterium</taxon>
    </lineage>
</organism>
<evidence type="ECO:0000256" key="2">
    <source>
        <dbReference type="ARBA" id="ARBA00022475"/>
    </source>
</evidence>
<evidence type="ECO:0000313" key="10">
    <source>
        <dbReference type="Proteomes" id="UP000317289"/>
    </source>
</evidence>
<protein>
    <submittedName>
        <fullName evidence="9">RDD family protein</fullName>
    </submittedName>
</protein>
<dbReference type="PANTHER" id="PTHR36115:SF4">
    <property type="entry name" value="MEMBRANE PROTEIN"/>
    <property type="match status" value="1"/>
</dbReference>
<dbReference type="RefSeq" id="WP_142450275.1">
    <property type="nucleotide sequence ID" value="NZ_FXTA01000002.1"/>
</dbReference>
<comment type="subcellular location">
    <subcellularLocation>
        <location evidence="1">Cell membrane</location>
        <topology evidence="1">Multi-pass membrane protein</topology>
    </subcellularLocation>
</comment>
<dbReference type="PANTHER" id="PTHR36115">
    <property type="entry name" value="PROLINE-RICH ANTIGEN HOMOLOG-RELATED"/>
    <property type="match status" value="1"/>
</dbReference>
<name>A0A521CHW4_9FLAO</name>
<keyword evidence="2" id="KW-1003">Cell membrane</keyword>
<evidence type="ECO:0000259" key="7">
    <source>
        <dbReference type="Pfam" id="PF06271"/>
    </source>
</evidence>
<reference evidence="9 10" key="1">
    <citation type="submission" date="2017-05" db="EMBL/GenBank/DDBJ databases">
        <authorList>
            <person name="Varghese N."/>
            <person name="Submissions S."/>
        </authorList>
    </citation>
    <scope>NUCLEOTIDE SEQUENCE [LARGE SCALE GENOMIC DNA]</scope>
    <source>
        <strain evidence="9 10">DSM 19382</strain>
    </source>
</reference>
<keyword evidence="4 6" id="KW-1133">Transmembrane helix</keyword>
<evidence type="ECO:0000313" key="8">
    <source>
        <dbReference type="EMBL" id="MRX66646.1"/>
    </source>
</evidence>
<dbReference type="InterPro" id="IPR051791">
    <property type="entry name" value="Pra-immunoreactive"/>
</dbReference>
<evidence type="ECO:0000313" key="9">
    <source>
        <dbReference type="EMBL" id="SMO59018.1"/>
    </source>
</evidence>
<dbReference type="InterPro" id="IPR010432">
    <property type="entry name" value="RDD"/>
</dbReference>
<gene>
    <name evidence="8" type="ORF">GJU42_01570</name>
    <name evidence="9" type="ORF">SAMN06265349_102554</name>
</gene>
<evidence type="ECO:0000256" key="5">
    <source>
        <dbReference type="ARBA" id="ARBA00023136"/>
    </source>
</evidence>
<evidence type="ECO:0000256" key="3">
    <source>
        <dbReference type="ARBA" id="ARBA00022692"/>
    </source>
</evidence>
<accession>A0A521CHW4</accession>
<evidence type="ECO:0000313" key="11">
    <source>
        <dbReference type="Proteomes" id="UP000468990"/>
    </source>
</evidence>
<feature type="transmembrane region" description="Helical" evidence="6">
    <location>
        <begin position="20"/>
        <end position="48"/>
    </location>
</feature>
<proteinExistence type="predicted"/>
<feature type="domain" description="RDD" evidence="7">
    <location>
        <begin position="14"/>
        <end position="126"/>
    </location>
</feature>
<dbReference type="Pfam" id="PF06271">
    <property type="entry name" value="RDD"/>
    <property type="match status" value="1"/>
</dbReference>